<comment type="caution">
    <text evidence="2">The sequence shown here is derived from an EMBL/GenBank/DDBJ whole genome shotgun (WGS) entry which is preliminary data.</text>
</comment>
<keyword evidence="3" id="KW-1185">Reference proteome</keyword>
<organism evidence="2 3">
    <name type="scientific">Rubus argutus</name>
    <name type="common">Southern blackberry</name>
    <dbReference type="NCBI Taxonomy" id="59490"/>
    <lineage>
        <taxon>Eukaryota</taxon>
        <taxon>Viridiplantae</taxon>
        <taxon>Streptophyta</taxon>
        <taxon>Embryophyta</taxon>
        <taxon>Tracheophyta</taxon>
        <taxon>Spermatophyta</taxon>
        <taxon>Magnoliopsida</taxon>
        <taxon>eudicotyledons</taxon>
        <taxon>Gunneridae</taxon>
        <taxon>Pentapetalae</taxon>
        <taxon>rosids</taxon>
        <taxon>fabids</taxon>
        <taxon>Rosales</taxon>
        <taxon>Rosaceae</taxon>
        <taxon>Rosoideae</taxon>
        <taxon>Rosoideae incertae sedis</taxon>
        <taxon>Rubus</taxon>
    </lineage>
</organism>
<feature type="signal peptide" evidence="1">
    <location>
        <begin position="1"/>
        <end position="25"/>
    </location>
</feature>
<protein>
    <submittedName>
        <fullName evidence="2">Uncharacterized protein</fullName>
    </submittedName>
</protein>
<keyword evidence="1" id="KW-0732">Signal</keyword>
<evidence type="ECO:0000313" key="2">
    <source>
        <dbReference type="EMBL" id="KAK9910038.1"/>
    </source>
</evidence>
<dbReference type="EMBL" id="JBEDUW010000007">
    <property type="protein sequence ID" value="KAK9910038.1"/>
    <property type="molecule type" value="Genomic_DNA"/>
</dbReference>
<accession>A0AAW1VS05</accession>
<proteinExistence type="predicted"/>
<evidence type="ECO:0000256" key="1">
    <source>
        <dbReference type="SAM" id="SignalP"/>
    </source>
</evidence>
<sequence>MAPKQVAECLLTLVMNTLLVVSSLSWPLNRRSLKFVKEKTEKDFTLVSSQFIHQKRLRFSTPGILSLKSSFSRSLR</sequence>
<dbReference type="AlphaFoldDB" id="A0AAW1VS05"/>
<dbReference type="Proteomes" id="UP001457282">
    <property type="component" value="Unassembled WGS sequence"/>
</dbReference>
<name>A0AAW1VS05_RUBAR</name>
<reference evidence="2 3" key="1">
    <citation type="journal article" date="2023" name="G3 (Bethesda)">
        <title>A chromosome-length genome assembly and annotation of blackberry (Rubus argutus, cv. 'Hillquist').</title>
        <authorList>
            <person name="Bruna T."/>
            <person name="Aryal R."/>
            <person name="Dudchenko O."/>
            <person name="Sargent D.J."/>
            <person name="Mead D."/>
            <person name="Buti M."/>
            <person name="Cavallini A."/>
            <person name="Hytonen T."/>
            <person name="Andres J."/>
            <person name="Pham M."/>
            <person name="Weisz D."/>
            <person name="Mascagni F."/>
            <person name="Usai G."/>
            <person name="Natali L."/>
            <person name="Bassil N."/>
            <person name="Fernandez G.E."/>
            <person name="Lomsadze A."/>
            <person name="Armour M."/>
            <person name="Olukolu B."/>
            <person name="Poorten T."/>
            <person name="Britton C."/>
            <person name="Davik J."/>
            <person name="Ashrafi H."/>
            <person name="Aiden E.L."/>
            <person name="Borodovsky M."/>
            <person name="Worthington M."/>
        </authorList>
    </citation>
    <scope>NUCLEOTIDE SEQUENCE [LARGE SCALE GENOMIC DNA]</scope>
    <source>
        <strain evidence="2">PI 553951</strain>
    </source>
</reference>
<gene>
    <name evidence="2" type="ORF">M0R45_034015</name>
</gene>
<evidence type="ECO:0000313" key="3">
    <source>
        <dbReference type="Proteomes" id="UP001457282"/>
    </source>
</evidence>
<feature type="chain" id="PRO_5043934809" evidence="1">
    <location>
        <begin position="26"/>
        <end position="76"/>
    </location>
</feature>